<accession>D1CG60</accession>
<dbReference type="HOGENOM" id="CLU_017633_0_0_0"/>
<dbReference type="SMART" id="SM00271">
    <property type="entry name" value="DnaJ"/>
    <property type="match status" value="1"/>
</dbReference>
<dbReference type="GO" id="GO:0042026">
    <property type="term" value="P:protein refolding"/>
    <property type="evidence" value="ECO:0007669"/>
    <property type="project" value="TreeGrafter"/>
</dbReference>
<dbReference type="InterPro" id="IPR008971">
    <property type="entry name" value="HSP40/DnaJ_pept-bd"/>
</dbReference>
<dbReference type="InterPro" id="IPR036410">
    <property type="entry name" value="HSP_DnaJ_Cys-rich_dom_sf"/>
</dbReference>
<dbReference type="Pfam" id="PF00226">
    <property type="entry name" value="DnaJ"/>
    <property type="match status" value="1"/>
</dbReference>
<evidence type="ECO:0000313" key="3">
    <source>
        <dbReference type="EMBL" id="ACZ41916.1"/>
    </source>
</evidence>
<protein>
    <recommendedName>
        <fullName evidence="1">Chaperone protein DnaJ</fullName>
    </recommendedName>
</protein>
<dbReference type="InterPro" id="IPR012724">
    <property type="entry name" value="DnaJ"/>
</dbReference>
<dbReference type="GO" id="GO:0005737">
    <property type="term" value="C:cytoplasm"/>
    <property type="evidence" value="ECO:0007669"/>
    <property type="project" value="UniProtKB-SubCell"/>
</dbReference>
<dbReference type="Gene3D" id="6.20.20.10">
    <property type="match status" value="1"/>
</dbReference>
<keyword evidence="1 3" id="KW-0346">Stress response</keyword>
<dbReference type="InterPro" id="IPR018253">
    <property type="entry name" value="DnaJ_domain_CS"/>
</dbReference>
<gene>
    <name evidence="1" type="primary">dnaJ</name>
    <name evidence="3" type="ordered locus">Tter_1000</name>
</gene>
<dbReference type="Gene3D" id="1.10.287.110">
    <property type="entry name" value="DnaJ domain"/>
    <property type="match status" value="1"/>
</dbReference>
<feature type="domain" description="J" evidence="2">
    <location>
        <begin position="4"/>
        <end position="69"/>
    </location>
</feature>
<dbReference type="HAMAP" id="MF_01152">
    <property type="entry name" value="DnaJ"/>
    <property type="match status" value="1"/>
</dbReference>
<evidence type="ECO:0000259" key="2">
    <source>
        <dbReference type="PROSITE" id="PS50076"/>
    </source>
</evidence>
<reference evidence="4" key="1">
    <citation type="journal article" date="2010" name="Stand. Genomic Sci.">
        <title>Complete genome sequence of 'Thermobaculum terrenum' type strain (YNP1).</title>
        <authorList>
            <person name="Kiss H."/>
            <person name="Cleland D."/>
            <person name="Lapidus A."/>
            <person name="Lucas S."/>
            <person name="Glavina Del Rio T."/>
            <person name="Nolan M."/>
            <person name="Tice H."/>
            <person name="Han C."/>
            <person name="Goodwin L."/>
            <person name="Pitluck S."/>
            <person name="Liolios K."/>
            <person name="Ivanova N."/>
            <person name="Mavromatis K."/>
            <person name="Ovchinnikova G."/>
            <person name="Pati A."/>
            <person name="Chen A."/>
            <person name="Palaniappan K."/>
            <person name="Land M."/>
            <person name="Hauser L."/>
            <person name="Chang Y."/>
            <person name="Jeffries C."/>
            <person name="Lu M."/>
            <person name="Brettin T."/>
            <person name="Detter J."/>
            <person name="Goker M."/>
            <person name="Tindall B."/>
            <person name="Beck B."/>
            <person name="McDermott T."/>
            <person name="Woyke T."/>
            <person name="Bristow J."/>
            <person name="Eisen J."/>
            <person name="Markowitz V."/>
            <person name="Hugenholtz P."/>
            <person name="Kyrpides N."/>
            <person name="Klenk H."/>
            <person name="Cheng J."/>
        </authorList>
    </citation>
    <scope>NUCLEOTIDE SEQUENCE [LARGE SCALE GENOMIC DNA]</scope>
    <source>
        <strain evidence="4">ATCC BAA-798 / YNP1</strain>
    </source>
</reference>
<dbReference type="CDD" id="cd10747">
    <property type="entry name" value="DnaJ_C"/>
    <property type="match status" value="1"/>
</dbReference>
<dbReference type="GO" id="GO:0006260">
    <property type="term" value="P:DNA replication"/>
    <property type="evidence" value="ECO:0007669"/>
    <property type="project" value="UniProtKB-KW"/>
</dbReference>
<comment type="similarity">
    <text evidence="1">Belongs to the DnaJ family.</text>
</comment>
<dbReference type="AlphaFoldDB" id="D1CG60"/>
<evidence type="ECO:0000313" key="4">
    <source>
        <dbReference type="Proteomes" id="UP000000323"/>
    </source>
</evidence>
<dbReference type="PROSITE" id="PS50076">
    <property type="entry name" value="DNAJ_2"/>
    <property type="match status" value="1"/>
</dbReference>
<organism evidence="3 4">
    <name type="scientific">Thermobaculum terrenum (strain ATCC BAA-798 / CCMEE 7001 / YNP1)</name>
    <dbReference type="NCBI Taxonomy" id="525904"/>
    <lineage>
        <taxon>Bacteria</taxon>
        <taxon>Bacillati</taxon>
        <taxon>Chloroflexota</taxon>
        <taxon>Chloroflexia</taxon>
        <taxon>Candidatus Thermobaculales</taxon>
        <taxon>Candidatus Thermobaculaceae</taxon>
        <taxon>Thermobaculum</taxon>
    </lineage>
</organism>
<dbReference type="STRING" id="525904.Tter_1000"/>
<dbReference type="PRINTS" id="PR00625">
    <property type="entry name" value="JDOMAIN"/>
</dbReference>
<dbReference type="InterPro" id="IPR002939">
    <property type="entry name" value="DnaJ_C"/>
</dbReference>
<comment type="subcellular location">
    <subcellularLocation>
        <location evidence="1">Cytoplasm</location>
    </subcellularLocation>
</comment>
<keyword evidence="1" id="KW-0143">Chaperone</keyword>
<comment type="domain">
    <text evidence="1">The J domain is necessary and sufficient to stimulate DnaK ATPase activity. Zinc center 1 plays an important role in the autonomous, DnaK-independent chaperone activity of DnaJ. Zinc center 2 is essential for interaction with DnaK and for DnaJ activity.</text>
</comment>
<dbReference type="PROSITE" id="PS00636">
    <property type="entry name" value="DNAJ_1"/>
    <property type="match status" value="1"/>
</dbReference>
<dbReference type="InterPro" id="IPR036869">
    <property type="entry name" value="J_dom_sf"/>
</dbReference>
<dbReference type="SUPFAM" id="SSF49493">
    <property type="entry name" value="HSP40/DnaJ peptide-binding domain"/>
    <property type="match status" value="2"/>
</dbReference>
<dbReference type="Proteomes" id="UP000000323">
    <property type="component" value="Chromosome 1"/>
</dbReference>
<dbReference type="Pfam" id="PF01556">
    <property type="entry name" value="DnaJ_C"/>
    <property type="match status" value="1"/>
</dbReference>
<keyword evidence="1" id="KW-0235">DNA replication</keyword>
<dbReference type="GO" id="GO:0005524">
    <property type="term" value="F:ATP binding"/>
    <property type="evidence" value="ECO:0007669"/>
    <property type="project" value="InterPro"/>
</dbReference>
<dbReference type="RefSeq" id="WP_012874951.1">
    <property type="nucleotide sequence ID" value="NC_013525.1"/>
</dbReference>
<comment type="function">
    <text evidence="1">Participates actively in the response to hyperosmotic and heat shock by preventing the aggregation of stress-denatured proteins and by disaggregating proteins, also in an autonomous, DnaK-independent fashion. Unfolded proteins bind initially to DnaJ; upon interaction with the DnaJ-bound protein, DnaK hydrolyzes its bound ATP, resulting in the formation of a stable complex. GrpE releases ADP from DnaK; ATP binding to DnaK triggers the release of the substrate protein, thus completing the reaction cycle. Several rounds of ATP-dependent interactions between DnaJ, DnaK and GrpE are required for fully efficient folding. Also involved, together with DnaK and GrpE, in the DNA replication of plasmids through activation of initiation proteins.</text>
</comment>
<dbReference type="eggNOG" id="COG0484">
    <property type="taxonomic scope" value="Bacteria"/>
</dbReference>
<dbReference type="OrthoDB" id="9779889at2"/>
<dbReference type="FunFam" id="2.60.260.20:FF:000013">
    <property type="entry name" value="DnaJ subfamily B member 11"/>
    <property type="match status" value="1"/>
</dbReference>
<dbReference type="CDD" id="cd06257">
    <property type="entry name" value="DnaJ"/>
    <property type="match status" value="1"/>
</dbReference>
<sequence>MNKNYYEILGVNQKASQEEIRAAYRKLARQYHPDLHQNSKEAEERFKEINEAYQTLIDPERRKKYDREIASFRTYSKSETENISDIFKNIFTNGRRGQTTNQTRTSSFQKGDDIEQKVEVSLQEAFLGTTRILQLQQESTCLECNGRGFRASRLCNTCRGKGTVDVNKRLEVHIPAGVTNGSRVKIPSKGNAREIGQEPGDLYLLISIRPDKSFQVEGRDIRTEVMVDIYTCIFGGEVPLATPDGKTLILTIPPRTQSGTVLRLAGKGLPTIGKSNTPPGDLLVRVLAKIPSNLSNEELELFRKLRDLDKGKRN</sequence>
<dbReference type="InterPro" id="IPR001623">
    <property type="entry name" value="DnaJ_domain"/>
</dbReference>
<dbReference type="SUPFAM" id="SSF46565">
    <property type="entry name" value="Chaperone J-domain"/>
    <property type="match status" value="1"/>
</dbReference>
<dbReference type="EMBL" id="CP001825">
    <property type="protein sequence ID" value="ACZ41916.1"/>
    <property type="molecule type" value="Genomic_DNA"/>
</dbReference>
<keyword evidence="1" id="KW-0677">Repeat</keyword>
<name>D1CG60_THET1</name>
<dbReference type="PANTHER" id="PTHR43096">
    <property type="entry name" value="DNAJ HOMOLOG 1, MITOCHONDRIAL-RELATED"/>
    <property type="match status" value="1"/>
</dbReference>
<comment type="caution">
    <text evidence="1">Lacks conserved residue(s) required for the propagation of feature annotation.</text>
</comment>
<comment type="subunit">
    <text evidence="1">Homodimer.</text>
</comment>
<dbReference type="SUPFAM" id="SSF57938">
    <property type="entry name" value="DnaJ/Hsp40 cysteine-rich domain"/>
    <property type="match status" value="1"/>
</dbReference>
<keyword evidence="1" id="KW-0963">Cytoplasm</keyword>
<evidence type="ECO:0000256" key="1">
    <source>
        <dbReference type="HAMAP-Rule" id="MF_01152"/>
    </source>
</evidence>
<keyword evidence="4" id="KW-1185">Reference proteome</keyword>
<dbReference type="KEGG" id="ttr:Tter_1000"/>
<proteinExistence type="inferred from homology"/>
<dbReference type="GO" id="GO:0051082">
    <property type="term" value="F:unfolded protein binding"/>
    <property type="evidence" value="ECO:0007669"/>
    <property type="project" value="UniProtKB-UniRule"/>
</dbReference>
<dbReference type="GO" id="GO:0009408">
    <property type="term" value="P:response to heat"/>
    <property type="evidence" value="ECO:0007669"/>
    <property type="project" value="InterPro"/>
</dbReference>
<dbReference type="PANTHER" id="PTHR43096:SF10">
    <property type="entry name" value="CHAPERONE PROTEIN DNAJ A6, CHLOROPLASTIC"/>
    <property type="match status" value="1"/>
</dbReference>
<dbReference type="Gene3D" id="2.60.260.20">
    <property type="entry name" value="Urease metallochaperone UreE, N-terminal domain"/>
    <property type="match status" value="2"/>
</dbReference>